<dbReference type="InterPro" id="IPR007813">
    <property type="entry name" value="PilN"/>
</dbReference>
<comment type="caution">
    <text evidence="2">The sequence shown here is derived from an EMBL/GenBank/DDBJ whole genome shotgun (WGS) entry which is preliminary data.</text>
</comment>
<dbReference type="Proteomes" id="UP000177803">
    <property type="component" value="Unassembled WGS sequence"/>
</dbReference>
<dbReference type="EMBL" id="MFQR01000031">
    <property type="protein sequence ID" value="OGH84286.1"/>
    <property type="molecule type" value="Genomic_DNA"/>
</dbReference>
<accession>A0A1F6NJQ0</accession>
<keyword evidence="1" id="KW-1133">Transmembrane helix</keyword>
<reference evidence="2 3" key="1">
    <citation type="journal article" date="2016" name="Nat. Commun.">
        <title>Thousands of microbial genomes shed light on interconnected biogeochemical processes in an aquifer system.</title>
        <authorList>
            <person name="Anantharaman K."/>
            <person name="Brown C.T."/>
            <person name="Hug L.A."/>
            <person name="Sharon I."/>
            <person name="Castelle C.J."/>
            <person name="Probst A.J."/>
            <person name="Thomas B.C."/>
            <person name="Singh A."/>
            <person name="Wilkins M.J."/>
            <person name="Karaoz U."/>
            <person name="Brodie E.L."/>
            <person name="Williams K.H."/>
            <person name="Hubbard S.S."/>
            <person name="Banfield J.F."/>
        </authorList>
    </citation>
    <scope>NUCLEOTIDE SEQUENCE [LARGE SCALE GENOMIC DNA]</scope>
</reference>
<dbReference type="AlphaFoldDB" id="A0A1F6NJQ0"/>
<evidence type="ECO:0008006" key="4">
    <source>
        <dbReference type="Google" id="ProtNLM"/>
    </source>
</evidence>
<evidence type="ECO:0000313" key="2">
    <source>
        <dbReference type="EMBL" id="OGH84286.1"/>
    </source>
</evidence>
<organism evidence="2 3">
    <name type="scientific">Candidatus Magasanikbacteria bacterium RIFOXYA2_FULL_44_8</name>
    <dbReference type="NCBI Taxonomy" id="1798696"/>
    <lineage>
        <taxon>Bacteria</taxon>
        <taxon>Candidatus Magasanikiibacteriota</taxon>
    </lineage>
</organism>
<keyword evidence="1" id="KW-0472">Membrane</keyword>
<evidence type="ECO:0000256" key="1">
    <source>
        <dbReference type="SAM" id="Phobius"/>
    </source>
</evidence>
<name>A0A1F6NJQ0_9BACT</name>
<evidence type="ECO:0000313" key="3">
    <source>
        <dbReference type="Proteomes" id="UP000177803"/>
    </source>
</evidence>
<keyword evidence="1" id="KW-0812">Transmembrane</keyword>
<protein>
    <recommendedName>
        <fullName evidence="4">Fimbrial assembly protein</fullName>
    </recommendedName>
</protein>
<gene>
    <name evidence="2" type="ORF">A2261_00875</name>
</gene>
<proteinExistence type="predicted"/>
<dbReference type="Pfam" id="PF05137">
    <property type="entry name" value="PilN"/>
    <property type="match status" value="1"/>
</dbReference>
<feature type="transmembrane region" description="Helical" evidence="1">
    <location>
        <begin position="29"/>
        <end position="49"/>
    </location>
</feature>
<sequence>MMIIDLNLLPPEHKTKLNRLIQILFAKNILEFIAVSLCLFATMLLWSWMALVQQFNDLSESALLIGRDYTNYNQEVRKVNNICRSINESSADFYPLIPKILEVANSLPDTIHLNSVSINRQDNQFKISGTASTRNELLTYQEQLGQTTWLKTASMPTAQLLQKENINFEYQTTLVGLPKLRALETPRPSRQTRPSDE</sequence>